<keyword evidence="2" id="KW-1185">Reference proteome</keyword>
<dbReference type="InParanoid" id="E9G0N2"/>
<accession>E9G0N2</accession>
<gene>
    <name evidence="1" type="ORF">DAPPUDRAFT_312379</name>
</gene>
<reference evidence="1 2" key="1">
    <citation type="journal article" date="2011" name="Science">
        <title>The ecoresponsive genome of Daphnia pulex.</title>
        <authorList>
            <person name="Colbourne J.K."/>
            <person name="Pfrender M.E."/>
            <person name="Gilbert D."/>
            <person name="Thomas W.K."/>
            <person name="Tucker A."/>
            <person name="Oakley T.H."/>
            <person name="Tokishita S."/>
            <person name="Aerts A."/>
            <person name="Arnold G.J."/>
            <person name="Basu M.K."/>
            <person name="Bauer D.J."/>
            <person name="Caceres C.E."/>
            <person name="Carmel L."/>
            <person name="Casola C."/>
            <person name="Choi J.H."/>
            <person name="Detter J.C."/>
            <person name="Dong Q."/>
            <person name="Dusheyko S."/>
            <person name="Eads B.D."/>
            <person name="Frohlich T."/>
            <person name="Geiler-Samerotte K.A."/>
            <person name="Gerlach D."/>
            <person name="Hatcher P."/>
            <person name="Jogdeo S."/>
            <person name="Krijgsveld J."/>
            <person name="Kriventseva E.V."/>
            <person name="Kultz D."/>
            <person name="Laforsch C."/>
            <person name="Lindquist E."/>
            <person name="Lopez J."/>
            <person name="Manak J.R."/>
            <person name="Muller J."/>
            <person name="Pangilinan J."/>
            <person name="Patwardhan R.P."/>
            <person name="Pitluck S."/>
            <person name="Pritham E.J."/>
            <person name="Rechtsteiner A."/>
            <person name="Rho M."/>
            <person name="Rogozin I.B."/>
            <person name="Sakarya O."/>
            <person name="Salamov A."/>
            <person name="Schaack S."/>
            <person name="Shapiro H."/>
            <person name="Shiga Y."/>
            <person name="Skalitzky C."/>
            <person name="Smith Z."/>
            <person name="Souvorov A."/>
            <person name="Sung W."/>
            <person name="Tang Z."/>
            <person name="Tsuchiya D."/>
            <person name="Tu H."/>
            <person name="Vos H."/>
            <person name="Wang M."/>
            <person name="Wolf Y.I."/>
            <person name="Yamagata H."/>
            <person name="Yamada T."/>
            <person name="Ye Y."/>
            <person name="Shaw J.R."/>
            <person name="Andrews J."/>
            <person name="Crease T.J."/>
            <person name="Tang H."/>
            <person name="Lucas S.M."/>
            <person name="Robertson H.M."/>
            <person name="Bork P."/>
            <person name="Koonin E.V."/>
            <person name="Zdobnov E.M."/>
            <person name="Grigoriev I.V."/>
            <person name="Lynch M."/>
            <person name="Boore J.L."/>
        </authorList>
    </citation>
    <scope>NUCLEOTIDE SEQUENCE [LARGE SCALE GENOMIC DNA]</scope>
</reference>
<organism evidence="1 2">
    <name type="scientific">Daphnia pulex</name>
    <name type="common">Water flea</name>
    <dbReference type="NCBI Taxonomy" id="6669"/>
    <lineage>
        <taxon>Eukaryota</taxon>
        <taxon>Metazoa</taxon>
        <taxon>Ecdysozoa</taxon>
        <taxon>Arthropoda</taxon>
        <taxon>Crustacea</taxon>
        <taxon>Branchiopoda</taxon>
        <taxon>Diplostraca</taxon>
        <taxon>Cladocera</taxon>
        <taxon>Anomopoda</taxon>
        <taxon>Daphniidae</taxon>
        <taxon>Daphnia</taxon>
    </lineage>
</organism>
<dbReference type="HOGENOM" id="CLU_3070817_0_0_1"/>
<dbReference type="EMBL" id="GL732528">
    <property type="protein sequence ID" value="EFX86935.1"/>
    <property type="molecule type" value="Genomic_DNA"/>
</dbReference>
<proteinExistence type="predicted"/>
<dbReference type="AlphaFoldDB" id="E9G0N2"/>
<protein>
    <submittedName>
        <fullName evidence="1">Uncharacterized protein</fullName>
    </submittedName>
</protein>
<dbReference type="Proteomes" id="UP000000305">
    <property type="component" value="Unassembled WGS sequence"/>
</dbReference>
<evidence type="ECO:0000313" key="1">
    <source>
        <dbReference type="EMBL" id="EFX86935.1"/>
    </source>
</evidence>
<name>E9G0N2_DAPPU</name>
<sequence length="53" mass="6081">MGAEICKLVDLESDTHPRPISARKYTHACCQTMQTNLSESIWRENFTFSFNAT</sequence>
<evidence type="ECO:0000313" key="2">
    <source>
        <dbReference type="Proteomes" id="UP000000305"/>
    </source>
</evidence>
<dbReference type="KEGG" id="dpx:DAPPUDRAFT_312379"/>